<gene>
    <name evidence="1" type="ORF">SAMN05444336_11236</name>
</gene>
<dbReference type="STRING" id="356660.SAMN05444336_11236"/>
<evidence type="ECO:0008006" key="3">
    <source>
        <dbReference type="Google" id="ProtNLM"/>
    </source>
</evidence>
<name>A0A1H3FDJ0_9RHOB</name>
<dbReference type="Gene3D" id="1.10.10.60">
    <property type="entry name" value="Homeodomain-like"/>
    <property type="match status" value="1"/>
</dbReference>
<evidence type="ECO:0000313" key="2">
    <source>
        <dbReference type="Proteomes" id="UP000199118"/>
    </source>
</evidence>
<protein>
    <recommendedName>
        <fullName evidence="3">DNA binding HTH domain-containing protein</fullName>
    </recommendedName>
</protein>
<sequence>MVETASRLRTREGAHIEAALRTAGGRVSGAGGAAELPGLKPMTLCSRIRRHGLDRGRNT</sequence>
<keyword evidence="2" id="KW-1185">Reference proteome</keyword>
<reference evidence="1 2" key="1">
    <citation type="submission" date="2016-10" db="EMBL/GenBank/DDBJ databases">
        <authorList>
            <person name="de Groot N.N."/>
        </authorList>
    </citation>
    <scope>NUCLEOTIDE SEQUENCE [LARGE SCALE GENOMIC DNA]</scope>
    <source>
        <strain evidence="1 2">DSM 17890</strain>
    </source>
</reference>
<dbReference type="AlphaFoldDB" id="A0A1H3FDJ0"/>
<accession>A0A1H3FDJ0</accession>
<dbReference type="EMBL" id="FNMZ01000012">
    <property type="protein sequence ID" value="SDX88189.1"/>
    <property type="molecule type" value="Genomic_DNA"/>
</dbReference>
<proteinExistence type="predicted"/>
<evidence type="ECO:0000313" key="1">
    <source>
        <dbReference type="EMBL" id="SDX88189.1"/>
    </source>
</evidence>
<dbReference type="RefSeq" id="WP_092685152.1">
    <property type="nucleotide sequence ID" value="NZ_FNMZ01000012.1"/>
</dbReference>
<dbReference type="Proteomes" id="UP000199118">
    <property type="component" value="Unassembled WGS sequence"/>
</dbReference>
<organism evidence="1 2">
    <name type="scientific">Albimonas donghaensis</name>
    <dbReference type="NCBI Taxonomy" id="356660"/>
    <lineage>
        <taxon>Bacteria</taxon>
        <taxon>Pseudomonadati</taxon>
        <taxon>Pseudomonadota</taxon>
        <taxon>Alphaproteobacteria</taxon>
        <taxon>Rhodobacterales</taxon>
        <taxon>Paracoccaceae</taxon>
        <taxon>Albimonas</taxon>
    </lineage>
</organism>